<reference evidence="1 2" key="1">
    <citation type="submission" date="2018-11" db="EMBL/GenBank/DDBJ databases">
        <authorList>
            <consortium name="Pathogen Informatics"/>
        </authorList>
    </citation>
    <scope>NUCLEOTIDE SEQUENCE [LARGE SCALE GENOMIC DNA]</scope>
</reference>
<dbReference type="Proteomes" id="UP000281553">
    <property type="component" value="Unassembled WGS sequence"/>
</dbReference>
<name>A0A3P6QGJ5_DIBLA</name>
<dbReference type="EMBL" id="UYRU01008824">
    <property type="protein sequence ID" value="VDK43010.1"/>
    <property type="molecule type" value="Genomic_DNA"/>
</dbReference>
<proteinExistence type="predicted"/>
<protein>
    <recommendedName>
        <fullName evidence="3">Reverse transcriptase domain-containing protein</fullName>
    </recommendedName>
</protein>
<dbReference type="OrthoDB" id="6260494at2759"/>
<evidence type="ECO:0000313" key="2">
    <source>
        <dbReference type="Proteomes" id="UP000281553"/>
    </source>
</evidence>
<evidence type="ECO:0008006" key="3">
    <source>
        <dbReference type="Google" id="ProtNLM"/>
    </source>
</evidence>
<keyword evidence="2" id="KW-1185">Reference proteome</keyword>
<evidence type="ECO:0000313" key="1">
    <source>
        <dbReference type="EMBL" id="VDK43010.1"/>
    </source>
</evidence>
<accession>A0A3P6QGJ5</accession>
<sequence length="171" mass="18967">MKDIVTLPADKGRSTVIMGKTEYTVNIQGLLGDEGNYQLSGAGGFKNHMNSVNRAIDKLKPGALKRREALTKKATDAGTARFYGLPKVRKPGVPLRPIVSMCGIPTFGLSKWLYQRFRFLFKDSESTVRLAEQFLTNIRHPEIDSDKIMVSFDMVSLFTSIPTALAVNTIN</sequence>
<dbReference type="PANTHER" id="PTHR21301:SF11">
    <property type="entry name" value="GIY-YIG DOMAIN-CONTAINING PROTEIN"/>
    <property type="match status" value="1"/>
</dbReference>
<dbReference type="PANTHER" id="PTHR21301">
    <property type="entry name" value="REVERSE TRANSCRIPTASE"/>
    <property type="match status" value="1"/>
</dbReference>
<dbReference type="AlphaFoldDB" id="A0A3P6QGJ5"/>
<gene>
    <name evidence="1" type="ORF">DILT_LOCUS1361</name>
</gene>
<organism evidence="1 2">
    <name type="scientific">Dibothriocephalus latus</name>
    <name type="common">Fish tapeworm</name>
    <name type="synonym">Diphyllobothrium latum</name>
    <dbReference type="NCBI Taxonomy" id="60516"/>
    <lineage>
        <taxon>Eukaryota</taxon>
        <taxon>Metazoa</taxon>
        <taxon>Spiralia</taxon>
        <taxon>Lophotrochozoa</taxon>
        <taxon>Platyhelminthes</taxon>
        <taxon>Cestoda</taxon>
        <taxon>Eucestoda</taxon>
        <taxon>Diphyllobothriidea</taxon>
        <taxon>Diphyllobothriidae</taxon>
        <taxon>Dibothriocephalus</taxon>
    </lineage>
</organism>